<dbReference type="CDD" id="cd00093">
    <property type="entry name" value="HTH_XRE"/>
    <property type="match status" value="1"/>
</dbReference>
<gene>
    <name evidence="2" type="ORF">FHX46_004239</name>
</gene>
<dbReference type="InterPro" id="IPR010982">
    <property type="entry name" value="Lambda_DNA-bd_dom_sf"/>
</dbReference>
<dbReference type="EMBL" id="JAANOU010000001">
    <property type="protein sequence ID" value="NIH81709.1"/>
    <property type="molecule type" value="Genomic_DNA"/>
</dbReference>
<proteinExistence type="predicted"/>
<evidence type="ECO:0000259" key="1">
    <source>
        <dbReference type="PROSITE" id="PS50943"/>
    </source>
</evidence>
<dbReference type="InterPro" id="IPR001387">
    <property type="entry name" value="Cro/C1-type_HTH"/>
</dbReference>
<dbReference type="Proteomes" id="UP000754495">
    <property type="component" value="Unassembled WGS sequence"/>
</dbReference>
<evidence type="ECO:0000313" key="2">
    <source>
        <dbReference type="EMBL" id="NIH81709.1"/>
    </source>
</evidence>
<evidence type="ECO:0000313" key="3">
    <source>
        <dbReference type="Proteomes" id="UP000754495"/>
    </source>
</evidence>
<dbReference type="Gene3D" id="1.10.260.40">
    <property type="entry name" value="lambda repressor-like DNA-binding domains"/>
    <property type="match status" value="1"/>
</dbReference>
<protein>
    <submittedName>
        <fullName evidence="2">Transcriptional regulator with XRE-family HTH domain</fullName>
    </submittedName>
</protein>
<dbReference type="RefSeq" id="WP_167117852.1">
    <property type="nucleotide sequence ID" value="NZ_JAANOU010000001.1"/>
</dbReference>
<reference evidence="2 3" key="1">
    <citation type="submission" date="2020-03" db="EMBL/GenBank/DDBJ databases">
        <title>Sequencing the genomes of 1000 actinobacteria strains.</title>
        <authorList>
            <person name="Klenk H.-P."/>
        </authorList>
    </citation>
    <scope>NUCLEOTIDE SEQUENCE [LARGE SCALE GENOMIC DNA]</scope>
    <source>
        <strain evidence="2 3">DSM 45668</strain>
    </source>
</reference>
<accession>A0ABX0SXL3</accession>
<organism evidence="2 3">
    <name type="scientific">Amycolatopsis viridis</name>
    <dbReference type="NCBI Taxonomy" id="185678"/>
    <lineage>
        <taxon>Bacteria</taxon>
        <taxon>Bacillati</taxon>
        <taxon>Actinomycetota</taxon>
        <taxon>Actinomycetes</taxon>
        <taxon>Pseudonocardiales</taxon>
        <taxon>Pseudonocardiaceae</taxon>
        <taxon>Amycolatopsis</taxon>
    </lineage>
</organism>
<feature type="domain" description="HTH cro/C1-type" evidence="1">
    <location>
        <begin position="21"/>
        <end position="39"/>
    </location>
</feature>
<dbReference type="SUPFAM" id="SSF47413">
    <property type="entry name" value="lambda repressor-like DNA-binding domains"/>
    <property type="match status" value="1"/>
</dbReference>
<keyword evidence="3" id="KW-1185">Reference proteome</keyword>
<dbReference type="PROSITE" id="PS50943">
    <property type="entry name" value="HTH_CROC1"/>
    <property type="match status" value="1"/>
</dbReference>
<comment type="caution">
    <text evidence="2">The sequence shown here is derived from an EMBL/GenBank/DDBJ whole genome shotgun (WGS) entry which is preliminary data.</text>
</comment>
<name>A0ABX0SXL3_9PSEU</name>
<sequence>MKDQREPTPVERVERIFAQRLRELRAERDLSQAALAKQLQEHGLQLDDLAILRIEKNEEDPLKGRRVRLGEATVIAQALGVRLDEMLQETKSPELRRAMIEAELAHARASWRSAIDQEQSAHERRLEWHRKVLELESLSAKLQPGEKIPELPGEIYVDRATGLNIPVGNLRSGNSITIPMKNVLKKTLTEVADGLIKDPFWIEVHYSGRVGTHIDLGAAELRRRAVLRLPASAYRRRRNIDKNIASKIASHASSMNVPRLDIPNLDALQKRLIATSKNFLEIKLEIAKISDNDPAFPDASDAFRELFRQFLSAVESYAYQLFLHVDKVKQAQV</sequence>